<feature type="domain" description="UspA" evidence="1">
    <location>
        <begin position="33"/>
        <end position="95"/>
    </location>
</feature>
<reference evidence="2" key="1">
    <citation type="submission" date="2020-10" db="EMBL/GenBank/DDBJ databases">
        <title>Genome sequences of Pseudomonas isolates.</title>
        <authorList>
            <person name="Wessels L."/>
            <person name="Reich F."/>
            <person name="Hammerl J."/>
        </authorList>
    </citation>
    <scope>NUCLEOTIDE SEQUENCE</scope>
    <source>
        <strain evidence="2">20-MO00640-0</strain>
    </source>
</reference>
<evidence type="ECO:0000313" key="2">
    <source>
        <dbReference type="EMBL" id="MBF8737806.1"/>
    </source>
</evidence>
<dbReference type="EMBL" id="JADLKB010000028">
    <property type="protein sequence ID" value="MBF8737806.1"/>
    <property type="molecule type" value="Genomic_DNA"/>
</dbReference>
<organism evidence="2 3">
    <name type="scientific">Pseudomonas putida</name>
    <name type="common">Arthrobacter siderocapsulatus</name>
    <dbReference type="NCBI Taxonomy" id="303"/>
    <lineage>
        <taxon>Bacteria</taxon>
        <taxon>Pseudomonadati</taxon>
        <taxon>Pseudomonadota</taxon>
        <taxon>Gammaproteobacteria</taxon>
        <taxon>Pseudomonadales</taxon>
        <taxon>Pseudomonadaceae</taxon>
        <taxon>Pseudomonas</taxon>
    </lineage>
</organism>
<dbReference type="Proteomes" id="UP000639504">
    <property type="component" value="Unassembled WGS sequence"/>
</dbReference>
<evidence type="ECO:0000259" key="1">
    <source>
        <dbReference type="Pfam" id="PF00582"/>
    </source>
</evidence>
<gene>
    <name evidence="2" type="ORF">IR015_20565</name>
</gene>
<sequence>MSDSETTRQRTFAGLLRRGSWSERFDELADTHGVPYAQRYFIEGAPLRVIQSLVPTLKIDVVVVGVVQPRRWAKLIGDTTERFVNHASCSILRVRLTSAD</sequence>
<dbReference type="RefSeq" id="WP_196183348.1">
    <property type="nucleotide sequence ID" value="NZ_JADLJW010000011.1"/>
</dbReference>
<name>A0AAW4BWW5_PSEPU</name>
<protein>
    <submittedName>
        <fullName evidence="2">Universal stress protein</fullName>
    </submittedName>
</protein>
<dbReference type="AlphaFoldDB" id="A0AAW4BWW5"/>
<proteinExistence type="predicted"/>
<dbReference type="Gene3D" id="3.40.50.12370">
    <property type="match status" value="1"/>
</dbReference>
<dbReference type="Pfam" id="PF00582">
    <property type="entry name" value="Usp"/>
    <property type="match status" value="1"/>
</dbReference>
<accession>A0AAW4BWW5</accession>
<evidence type="ECO:0000313" key="3">
    <source>
        <dbReference type="Proteomes" id="UP000639504"/>
    </source>
</evidence>
<dbReference type="SUPFAM" id="SSF52402">
    <property type="entry name" value="Adenine nucleotide alpha hydrolases-like"/>
    <property type="match status" value="1"/>
</dbReference>
<comment type="caution">
    <text evidence="2">The sequence shown here is derived from an EMBL/GenBank/DDBJ whole genome shotgun (WGS) entry which is preliminary data.</text>
</comment>
<dbReference type="InterPro" id="IPR006016">
    <property type="entry name" value="UspA"/>
</dbReference>